<protein>
    <submittedName>
        <fullName evidence="1">Uncharacterized protein</fullName>
    </submittedName>
</protein>
<organism evidence="1 2">
    <name type="scientific">Haemaphysalis longicornis</name>
    <name type="common">Bush tick</name>
    <dbReference type="NCBI Taxonomy" id="44386"/>
    <lineage>
        <taxon>Eukaryota</taxon>
        <taxon>Metazoa</taxon>
        <taxon>Ecdysozoa</taxon>
        <taxon>Arthropoda</taxon>
        <taxon>Chelicerata</taxon>
        <taxon>Arachnida</taxon>
        <taxon>Acari</taxon>
        <taxon>Parasitiformes</taxon>
        <taxon>Ixodida</taxon>
        <taxon>Ixodoidea</taxon>
        <taxon>Ixodidae</taxon>
        <taxon>Haemaphysalinae</taxon>
        <taxon>Haemaphysalis</taxon>
    </lineage>
</organism>
<evidence type="ECO:0000313" key="1">
    <source>
        <dbReference type="EMBL" id="KAH9375762.1"/>
    </source>
</evidence>
<name>A0A9J6GKL5_HAELO</name>
<gene>
    <name evidence="1" type="ORF">HPB48_014646</name>
</gene>
<dbReference type="EMBL" id="JABSTR010000007">
    <property type="protein sequence ID" value="KAH9375762.1"/>
    <property type="molecule type" value="Genomic_DNA"/>
</dbReference>
<sequence length="84" mass="9739">MRGNELNLNYAARTAQFIDLIMKWWHIVNAKSPSKGQRLRDPLQDPARSLTDKQTKFLNNFVDWLVRMDTGALTTKTHVALRLT</sequence>
<dbReference type="OrthoDB" id="6437122at2759"/>
<dbReference type="AlphaFoldDB" id="A0A9J6GKL5"/>
<dbReference type="Proteomes" id="UP000821853">
    <property type="component" value="Chromosome 5"/>
</dbReference>
<accession>A0A9J6GKL5</accession>
<comment type="caution">
    <text evidence="1">The sequence shown here is derived from an EMBL/GenBank/DDBJ whole genome shotgun (WGS) entry which is preliminary data.</text>
</comment>
<keyword evidence="2" id="KW-1185">Reference proteome</keyword>
<reference evidence="1 2" key="1">
    <citation type="journal article" date="2020" name="Cell">
        <title>Large-Scale Comparative Analyses of Tick Genomes Elucidate Their Genetic Diversity and Vector Capacities.</title>
        <authorList>
            <consortium name="Tick Genome and Microbiome Consortium (TIGMIC)"/>
            <person name="Jia N."/>
            <person name="Wang J."/>
            <person name="Shi W."/>
            <person name="Du L."/>
            <person name="Sun Y."/>
            <person name="Zhan W."/>
            <person name="Jiang J.F."/>
            <person name="Wang Q."/>
            <person name="Zhang B."/>
            <person name="Ji P."/>
            <person name="Bell-Sakyi L."/>
            <person name="Cui X.M."/>
            <person name="Yuan T.T."/>
            <person name="Jiang B.G."/>
            <person name="Yang W.F."/>
            <person name="Lam T.T."/>
            <person name="Chang Q.C."/>
            <person name="Ding S.J."/>
            <person name="Wang X.J."/>
            <person name="Zhu J.G."/>
            <person name="Ruan X.D."/>
            <person name="Zhao L."/>
            <person name="Wei J.T."/>
            <person name="Ye R.Z."/>
            <person name="Que T.C."/>
            <person name="Du C.H."/>
            <person name="Zhou Y.H."/>
            <person name="Cheng J.X."/>
            <person name="Dai P.F."/>
            <person name="Guo W.B."/>
            <person name="Han X.H."/>
            <person name="Huang E.J."/>
            <person name="Li L.F."/>
            <person name="Wei W."/>
            <person name="Gao Y.C."/>
            <person name="Liu J.Z."/>
            <person name="Shao H.Z."/>
            <person name="Wang X."/>
            <person name="Wang C.C."/>
            <person name="Yang T.C."/>
            <person name="Huo Q.B."/>
            <person name="Li W."/>
            <person name="Chen H.Y."/>
            <person name="Chen S.E."/>
            <person name="Zhou L.G."/>
            <person name="Ni X.B."/>
            <person name="Tian J.H."/>
            <person name="Sheng Y."/>
            <person name="Liu T."/>
            <person name="Pan Y.S."/>
            <person name="Xia L.Y."/>
            <person name="Li J."/>
            <person name="Zhao F."/>
            <person name="Cao W.C."/>
        </authorList>
    </citation>
    <scope>NUCLEOTIDE SEQUENCE [LARGE SCALE GENOMIC DNA]</scope>
    <source>
        <strain evidence="1">HaeL-2018</strain>
    </source>
</reference>
<dbReference type="VEuPathDB" id="VectorBase:HLOH_058045"/>
<evidence type="ECO:0000313" key="2">
    <source>
        <dbReference type="Proteomes" id="UP000821853"/>
    </source>
</evidence>
<proteinExistence type="predicted"/>